<evidence type="ECO:0000313" key="2">
    <source>
        <dbReference type="Proteomes" id="UP000029462"/>
    </source>
</evidence>
<organism evidence="1 2">
    <name type="scientific">Pseudescherichia vulneris NBRC 102420</name>
    <dbReference type="NCBI Taxonomy" id="1115515"/>
    <lineage>
        <taxon>Bacteria</taxon>
        <taxon>Pseudomonadati</taxon>
        <taxon>Pseudomonadota</taxon>
        <taxon>Gammaproteobacteria</taxon>
        <taxon>Enterobacterales</taxon>
        <taxon>Enterobacteriaceae</taxon>
        <taxon>Pseudescherichia</taxon>
    </lineage>
</organism>
<reference evidence="1 2" key="1">
    <citation type="submission" date="2014-09" db="EMBL/GenBank/DDBJ databases">
        <title>Whole genome shotgun sequence of Escherichia vulneris NBRC 102420.</title>
        <authorList>
            <person name="Yoshida Y."/>
            <person name="Hosoyama A."/>
            <person name="Tsuchikane K."/>
            <person name="Ohji S."/>
            <person name="Ichikawa N."/>
            <person name="Kimura A."/>
            <person name="Yamazoe A."/>
            <person name="Ezaki T."/>
            <person name="Fujita N."/>
        </authorList>
    </citation>
    <scope>NUCLEOTIDE SEQUENCE [LARGE SCALE GENOMIC DNA]</scope>
    <source>
        <strain evidence="1 2">NBRC 102420</strain>
    </source>
</reference>
<dbReference type="RefSeq" id="WP_042390869.1">
    <property type="nucleotide sequence ID" value="NZ_BBMZ01000009.1"/>
</dbReference>
<dbReference type="STRING" id="1115515.EV102420_09_00770"/>
<accession>A0A090UZK9</accession>
<gene>
    <name evidence="1" type="ORF">EV102420_09_00770</name>
</gene>
<dbReference type="OrthoDB" id="6711956at2"/>
<dbReference type="AlphaFoldDB" id="A0A090UZK9"/>
<dbReference type="EMBL" id="BBMZ01000009">
    <property type="protein sequence ID" value="GAL58045.1"/>
    <property type="molecule type" value="Genomic_DNA"/>
</dbReference>
<comment type="caution">
    <text evidence="1">The sequence shown here is derived from an EMBL/GenBank/DDBJ whole genome shotgun (WGS) entry which is preliminary data.</text>
</comment>
<name>A0A090UZK9_PSEVU</name>
<dbReference type="eggNOG" id="ENOG50331BV">
    <property type="taxonomic scope" value="Bacteria"/>
</dbReference>
<dbReference type="Proteomes" id="UP000029462">
    <property type="component" value="Unassembled WGS sequence"/>
</dbReference>
<keyword evidence="2" id="KW-1185">Reference proteome</keyword>
<protein>
    <submittedName>
        <fullName evidence="1">Uncharacterized protein</fullName>
    </submittedName>
</protein>
<evidence type="ECO:0000313" key="1">
    <source>
        <dbReference type="EMBL" id="GAL58045.1"/>
    </source>
</evidence>
<sequence length="100" mass="10578">MKKSVLWGVIALIVGGVIGYAINSMTIAKYNTINATCTVLNVAVDNGMLKPEQVVTLGKLTKEKLGDAQSAKAFRLDNKQIKAASGSSNCSQFMVGMSQP</sequence>
<proteinExistence type="predicted"/>